<dbReference type="RefSeq" id="XP_033600110.1">
    <property type="nucleotide sequence ID" value="XM_033747086.1"/>
</dbReference>
<evidence type="ECO:0000313" key="1">
    <source>
        <dbReference type="EMBL" id="KAF2757659.1"/>
    </source>
</evidence>
<protein>
    <submittedName>
        <fullName evidence="1">Uncharacterized protein</fullName>
    </submittedName>
</protein>
<name>A0A6A6W654_9PEZI</name>
<keyword evidence="2" id="KW-1185">Reference proteome</keyword>
<reference evidence="1" key="1">
    <citation type="journal article" date="2020" name="Stud. Mycol.">
        <title>101 Dothideomycetes genomes: a test case for predicting lifestyles and emergence of pathogens.</title>
        <authorList>
            <person name="Haridas S."/>
            <person name="Albert R."/>
            <person name="Binder M."/>
            <person name="Bloem J."/>
            <person name="Labutti K."/>
            <person name="Salamov A."/>
            <person name="Andreopoulos B."/>
            <person name="Baker S."/>
            <person name="Barry K."/>
            <person name="Bills G."/>
            <person name="Bluhm B."/>
            <person name="Cannon C."/>
            <person name="Castanera R."/>
            <person name="Culley D."/>
            <person name="Daum C."/>
            <person name="Ezra D."/>
            <person name="Gonzalez J."/>
            <person name="Henrissat B."/>
            <person name="Kuo A."/>
            <person name="Liang C."/>
            <person name="Lipzen A."/>
            <person name="Lutzoni F."/>
            <person name="Magnuson J."/>
            <person name="Mondo S."/>
            <person name="Nolan M."/>
            <person name="Ohm R."/>
            <person name="Pangilinan J."/>
            <person name="Park H.-J."/>
            <person name="Ramirez L."/>
            <person name="Alfaro M."/>
            <person name="Sun H."/>
            <person name="Tritt A."/>
            <person name="Yoshinaga Y."/>
            <person name="Zwiers L.-H."/>
            <person name="Turgeon B."/>
            <person name="Goodwin S."/>
            <person name="Spatafora J."/>
            <person name="Crous P."/>
            <person name="Grigoriev I."/>
        </authorList>
    </citation>
    <scope>NUCLEOTIDE SEQUENCE</scope>
    <source>
        <strain evidence="1">CBS 121739</strain>
    </source>
</reference>
<organism evidence="1 2">
    <name type="scientific">Pseudovirgaria hyperparasitica</name>
    <dbReference type="NCBI Taxonomy" id="470096"/>
    <lineage>
        <taxon>Eukaryota</taxon>
        <taxon>Fungi</taxon>
        <taxon>Dikarya</taxon>
        <taxon>Ascomycota</taxon>
        <taxon>Pezizomycotina</taxon>
        <taxon>Dothideomycetes</taxon>
        <taxon>Dothideomycetes incertae sedis</taxon>
        <taxon>Acrospermales</taxon>
        <taxon>Acrospermaceae</taxon>
        <taxon>Pseudovirgaria</taxon>
    </lineage>
</organism>
<dbReference type="Proteomes" id="UP000799437">
    <property type="component" value="Unassembled WGS sequence"/>
</dbReference>
<dbReference type="OrthoDB" id="2317211at2759"/>
<dbReference type="EMBL" id="ML996573">
    <property type="protein sequence ID" value="KAF2757659.1"/>
    <property type="molecule type" value="Genomic_DNA"/>
</dbReference>
<accession>A0A6A6W654</accession>
<proteinExistence type="predicted"/>
<evidence type="ECO:0000313" key="2">
    <source>
        <dbReference type="Proteomes" id="UP000799437"/>
    </source>
</evidence>
<dbReference type="GeneID" id="54488140"/>
<sequence>MTKRLVFPIWFSHYQQEANITSSQPLPLGLRQASDDSIPSIWRLNLSLACSEGGLSSISPSLSVLVLLPDTTGGTVRSGAPAHLIDNVKTRFMLIIDTGFHIPIVRKRDAYYNKLEEERNAGIGR</sequence>
<gene>
    <name evidence="1" type="ORF">EJ05DRAFT_501186</name>
</gene>
<dbReference type="AlphaFoldDB" id="A0A6A6W654"/>